<keyword evidence="2" id="KW-0012">Acyltransferase</keyword>
<proteinExistence type="predicted"/>
<evidence type="ECO:0000256" key="1">
    <source>
        <dbReference type="ARBA" id="ARBA00022679"/>
    </source>
</evidence>
<dbReference type="PROSITE" id="PS51186">
    <property type="entry name" value="GNAT"/>
    <property type="match status" value="1"/>
</dbReference>
<feature type="domain" description="N-acetyltransferase" evidence="3">
    <location>
        <begin position="3"/>
        <end position="146"/>
    </location>
</feature>
<evidence type="ECO:0000256" key="2">
    <source>
        <dbReference type="ARBA" id="ARBA00023315"/>
    </source>
</evidence>
<dbReference type="InterPro" id="IPR016181">
    <property type="entry name" value="Acyl_CoA_acyltransferase"/>
</dbReference>
<accession>A0ABV3XGY4</accession>
<dbReference type="SUPFAM" id="SSF55729">
    <property type="entry name" value="Acyl-CoA N-acyltransferases (Nat)"/>
    <property type="match status" value="1"/>
</dbReference>
<sequence>MAEGVRDAEPADFALLPEVEAAADALFASLGVTGLPPAPTAAQRATAWRVLVAGRPVAGFAVLERVDGDVHLEQLSVHPSAGRRGVGTALLEAAVGVARACGARRVTLTTYADVPWNGPWYAARGFTEVPDAGPELTALVAAEAAAGLPEHGRRVVMARAV</sequence>
<dbReference type="InterPro" id="IPR000182">
    <property type="entry name" value="GNAT_dom"/>
</dbReference>
<keyword evidence="5" id="KW-1185">Reference proteome</keyword>
<protein>
    <submittedName>
        <fullName evidence="4">GNAT family N-acetyltransferase</fullName>
    </submittedName>
</protein>
<dbReference type="RefSeq" id="WP_369208050.1">
    <property type="nucleotide sequence ID" value="NZ_JBFNXQ010000051.1"/>
</dbReference>
<gene>
    <name evidence="4" type="ORF">ABQ292_15810</name>
</gene>
<evidence type="ECO:0000313" key="4">
    <source>
        <dbReference type="EMBL" id="MEX5719830.1"/>
    </source>
</evidence>
<comment type="caution">
    <text evidence="4">The sequence shown here is derived from an EMBL/GenBank/DDBJ whole genome shotgun (WGS) entry which is preliminary data.</text>
</comment>
<dbReference type="EMBL" id="JBFNXQ010000051">
    <property type="protein sequence ID" value="MEX5719830.1"/>
    <property type="molecule type" value="Genomic_DNA"/>
</dbReference>
<dbReference type="CDD" id="cd04301">
    <property type="entry name" value="NAT_SF"/>
    <property type="match status" value="1"/>
</dbReference>
<reference evidence="4 5" key="1">
    <citation type="submission" date="2024-06" db="EMBL/GenBank/DDBJ databases">
        <title>Draft genome sequence of Geodermatophilus badlandi, a novel member of the Geodermatophilaceae isolated from badland sedimentary rocks in the Red desert, Wyoming, USA.</title>
        <authorList>
            <person name="Ben Tekaya S."/>
            <person name="Nouioui I."/>
            <person name="Flores G.M."/>
            <person name="Shaal M.N."/>
            <person name="Bredoire F."/>
            <person name="Basile F."/>
            <person name="Van Diepen L."/>
            <person name="Ward N.L."/>
        </authorList>
    </citation>
    <scope>NUCLEOTIDE SEQUENCE [LARGE SCALE GENOMIC DNA]</scope>
    <source>
        <strain evidence="4 5">WL48A</strain>
    </source>
</reference>
<evidence type="ECO:0000313" key="5">
    <source>
        <dbReference type="Proteomes" id="UP001560045"/>
    </source>
</evidence>
<dbReference type="InterPro" id="IPR050832">
    <property type="entry name" value="Bact_Acetyltransf"/>
</dbReference>
<keyword evidence="1" id="KW-0808">Transferase</keyword>
<dbReference type="Gene3D" id="3.40.630.30">
    <property type="match status" value="1"/>
</dbReference>
<name>A0ABV3XGY4_9ACTN</name>
<organism evidence="4 5">
    <name type="scientific">Geodermatophilus maliterrae</name>
    <dbReference type="NCBI Taxonomy" id="3162531"/>
    <lineage>
        <taxon>Bacteria</taxon>
        <taxon>Bacillati</taxon>
        <taxon>Actinomycetota</taxon>
        <taxon>Actinomycetes</taxon>
        <taxon>Geodermatophilales</taxon>
        <taxon>Geodermatophilaceae</taxon>
        <taxon>Geodermatophilus</taxon>
    </lineage>
</organism>
<dbReference type="Pfam" id="PF00583">
    <property type="entry name" value="Acetyltransf_1"/>
    <property type="match status" value="1"/>
</dbReference>
<evidence type="ECO:0000259" key="3">
    <source>
        <dbReference type="PROSITE" id="PS51186"/>
    </source>
</evidence>
<dbReference type="PANTHER" id="PTHR43877">
    <property type="entry name" value="AMINOALKYLPHOSPHONATE N-ACETYLTRANSFERASE-RELATED-RELATED"/>
    <property type="match status" value="1"/>
</dbReference>
<dbReference type="Proteomes" id="UP001560045">
    <property type="component" value="Unassembled WGS sequence"/>
</dbReference>